<reference evidence="1 2" key="1">
    <citation type="submission" date="2024-02" db="EMBL/GenBank/DDBJ databases">
        <authorList>
            <person name="Chen Y."/>
            <person name="Shah S."/>
            <person name="Dougan E. K."/>
            <person name="Thang M."/>
            <person name="Chan C."/>
        </authorList>
    </citation>
    <scope>NUCLEOTIDE SEQUENCE [LARGE SCALE GENOMIC DNA]</scope>
</reference>
<sequence>MFLHCSLIDWSSRDSVGSNVLVLWVDFSFRGSQGWLASSYSSVQLMVFGATGAEEGQLLQRVWCARYAILVRTLVMQQHEIRILPRGHLDERSALESQVLYSNKTHGTLMSDVDRAAHEFVCLGDLGEDVGEGLLPSARNSSLSLASIPRRLGTSV</sequence>
<evidence type="ECO:0000313" key="2">
    <source>
        <dbReference type="Proteomes" id="UP001642484"/>
    </source>
</evidence>
<accession>A0ABP0QSP0</accession>
<evidence type="ECO:0000313" key="1">
    <source>
        <dbReference type="EMBL" id="CAK9090593.1"/>
    </source>
</evidence>
<name>A0ABP0QSP0_9DINO</name>
<dbReference type="Proteomes" id="UP001642484">
    <property type="component" value="Unassembled WGS sequence"/>
</dbReference>
<dbReference type="EMBL" id="CAXAMN010024873">
    <property type="protein sequence ID" value="CAK9090593.1"/>
    <property type="molecule type" value="Genomic_DNA"/>
</dbReference>
<protein>
    <submittedName>
        <fullName evidence="1">Uncharacterized protein</fullName>
    </submittedName>
</protein>
<keyword evidence="2" id="KW-1185">Reference proteome</keyword>
<gene>
    <name evidence="1" type="ORF">CCMP2556_LOCUS43524</name>
</gene>
<comment type="caution">
    <text evidence="1">The sequence shown here is derived from an EMBL/GenBank/DDBJ whole genome shotgun (WGS) entry which is preliminary data.</text>
</comment>
<organism evidence="1 2">
    <name type="scientific">Durusdinium trenchii</name>
    <dbReference type="NCBI Taxonomy" id="1381693"/>
    <lineage>
        <taxon>Eukaryota</taxon>
        <taxon>Sar</taxon>
        <taxon>Alveolata</taxon>
        <taxon>Dinophyceae</taxon>
        <taxon>Suessiales</taxon>
        <taxon>Symbiodiniaceae</taxon>
        <taxon>Durusdinium</taxon>
    </lineage>
</organism>
<proteinExistence type="predicted"/>